<dbReference type="AlphaFoldDB" id="A0A444JN35"/>
<keyword evidence="2" id="KW-1185">Reference proteome</keyword>
<protein>
    <submittedName>
        <fullName evidence="1">Uncharacterized protein</fullName>
    </submittedName>
</protein>
<reference evidence="1 2" key="1">
    <citation type="submission" date="2018-11" db="EMBL/GenBank/DDBJ databases">
        <title>Photobacterium sp. BEI247 sp. nov., a marine bacterium isolated from Yongle Blue Hole in the South China Sea.</title>
        <authorList>
            <person name="Wang X."/>
        </authorList>
    </citation>
    <scope>NUCLEOTIDE SEQUENCE [LARGE SCALE GENOMIC DNA]</scope>
    <source>
        <strain evidence="2">BEI247</strain>
    </source>
</reference>
<accession>A0A444JN35</accession>
<comment type="caution">
    <text evidence="1">The sequence shown here is derived from an EMBL/GenBank/DDBJ whole genome shotgun (WGS) entry which is preliminary data.</text>
</comment>
<proteinExistence type="predicted"/>
<organism evidence="1 2">
    <name type="scientific">Photobacterium chitinilyticum</name>
    <dbReference type="NCBI Taxonomy" id="2485123"/>
    <lineage>
        <taxon>Bacteria</taxon>
        <taxon>Pseudomonadati</taxon>
        <taxon>Pseudomonadota</taxon>
        <taxon>Gammaproteobacteria</taxon>
        <taxon>Vibrionales</taxon>
        <taxon>Vibrionaceae</taxon>
        <taxon>Photobacterium</taxon>
    </lineage>
</organism>
<dbReference type="Proteomes" id="UP000287563">
    <property type="component" value="Unassembled WGS sequence"/>
</dbReference>
<evidence type="ECO:0000313" key="2">
    <source>
        <dbReference type="Proteomes" id="UP000287563"/>
    </source>
</evidence>
<sequence length="119" mass="12733">MHKPILMSVPLIVMLTACGGSDSETKTEVGKQAPQNTITFSGTVYDGPMADTTVSVYAGHNLLASGKTDVNGKYSVNASISVAEFDKIKSQPITYHAQRSDIILYQFSGTSLAEAFKKN</sequence>
<gene>
    <name evidence="1" type="ORF">EDI28_15750</name>
</gene>
<dbReference type="EMBL" id="RJLM01000006">
    <property type="protein sequence ID" value="RWX54552.1"/>
    <property type="molecule type" value="Genomic_DNA"/>
</dbReference>
<dbReference type="RefSeq" id="WP_128784822.1">
    <property type="nucleotide sequence ID" value="NZ_RJLM01000006.1"/>
</dbReference>
<name>A0A444JN35_9GAMM</name>
<dbReference type="OrthoDB" id="5807000at2"/>
<evidence type="ECO:0000313" key="1">
    <source>
        <dbReference type="EMBL" id="RWX54552.1"/>
    </source>
</evidence>
<dbReference type="PROSITE" id="PS51257">
    <property type="entry name" value="PROKAR_LIPOPROTEIN"/>
    <property type="match status" value="1"/>
</dbReference>